<name>A0AAV0ZEH2_VICFA</name>
<keyword evidence="6 9" id="KW-0100">Branched-chain amino acid biosynthesis</keyword>
<dbReference type="AlphaFoldDB" id="A0AAV0ZEH2"/>
<feature type="binding site" evidence="9">
    <location>
        <position position="53"/>
    </location>
    <ligand>
        <name>Mg(2+)</name>
        <dbReference type="ChEBI" id="CHEBI:18420"/>
        <label>2</label>
    </ligand>
</feature>
<feature type="binding site" evidence="9">
    <location>
        <position position="53"/>
    </location>
    <ligand>
        <name>Mg(2+)</name>
        <dbReference type="ChEBI" id="CHEBI:18420"/>
        <label>1</label>
    </ligand>
</feature>
<evidence type="ECO:0000256" key="5">
    <source>
        <dbReference type="ARBA" id="ARBA00022605"/>
    </source>
</evidence>
<comment type="pathway">
    <text evidence="2">Amino-acid biosynthesis; L-valine biosynthesis; L-valine from pyruvate: step 2/4.</text>
</comment>
<dbReference type="GO" id="GO:0009507">
    <property type="term" value="C:chloroplast"/>
    <property type="evidence" value="ECO:0007669"/>
    <property type="project" value="TreeGrafter"/>
</dbReference>
<keyword evidence="9" id="KW-0460">Magnesium</keyword>
<evidence type="ECO:0000313" key="11">
    <source>
        <dbReference type="EMBL" id="CAI8596311.1"/>
    </source>
</evidence>
<evidence type="ECO:0000256" key="2">
    <source>
        <dbReference type="ARBA" id="ARBA00004864"/>
    </source>
</evidence>
<reference evidence="11 12" key="1">
    <citation type="submission" date="2023-01" db="EMBL/GenBank/DDBJ databases">
        <authorList>
            <person name="Kreplak J."/>
        </authorList>
    </citation>
    <scope>NUCLEOTIDE SEQUENCE [LARGE SCALE GENOMIC DNA]</scope>
</reference>
<comment type="pathway">
    <text evidence="3">Amino-acid biosynthesis; L-isoleucine biosynthesis; L-isoleucine from 2-oxobutanoate: step 2/4.</text>
</comment>
<comment type="cofactor">
    <cofactor evidence="1">
        <name>Mg(2+)</name>
        <dbReference type="ChEBI" id="CHEBI:18420"/>
    </cofactor>
</comment>
<gene>
    <name evidence="11" type="ORF">VFH_II028960</name>
</gene>
<dbReference type="InterPro" id="IPR008927">
    <property type="entry name" value="6-PGluconate_DH-like_C_sf"/>
</dbReference>
<feature type="binding site" evidence="9">
    <location>
        <position position="57"/>
    </location>
    <ligand>
        <name>Mg(2+)</name>
        <dbReference type="ChEBI" id="CHEBI:18420"/>
        <label>1</label>
    </ligand>
</feature>
<evidence type="ECO:0000259" key="10">
    <source>
        <dbReference type="PROSITE" id="PS51851"/>
    </source>
</evidence>
<sequence>MPESPATLLIIHFLDAIPLDTLSQPLAYYGASSVALGSPFTFSTTLEKEYKSDIFGERGILLGAIHGTIESFFRRYTRNGISEDLAYKNTVESITRVISKNHLNSGHRWLYTILLSLLGNFV</sequence>
<dbReference type="GO" id="GO:0046872">
    <property type="term" value="F:metal ion binding"/>
    <property type="evidence" value="ECO:0007669"/>
    <property type="project" value="UniProtKB-UniRule"/>
</dbReference>
<evidence type="ECO:0000256" key="4">
    <source>
        <dbReference type="ARBA" id="ARBA00010318"/>
    </source>
</evidence>
<keyword evidence="9" id="KW-0560">Oxidoreductase</keyword>
<dbReference type="GO" id="GO:0005739">
    <property type="term" value="C:mitochondrion"/>
    <property type="evidence" value="ECO:0007669"/>
    <property type="project" value="TreeGrafter"/>
</dbReference>
<feature type="domain" description="KARI C-terminal knotted" evidence="10">
    <location>
        <begin position="45"/>
        <end position="122"/>
    </location>
</feature>
<evidence type="ECO:0000256" key="6">
    <source>
        <dbReference type="ARBA" id="ARBA00023304"/>
    </source>
</evidence>
<proteinExistence type="inferred from homology"/>
<dbReference type="InterPro" id="IPR013023">
    <property type="entry name" value="KARI"/>
</dbReference>
<evidence type="ECO:0000256" key="9">
    <source>
        <dbReference type="PROSITE-ProRule" id="PRU01198"/>
    </source>
</evidence>
<dbReference type="GO" id="GO:0004455">
    <property type="term" value="F:ketol-acid reductoisomerase activity"/>
    <property type="evidence" value="ECO:0007669"/>
    <property type="project" value="UniProtKB-UniRule"/>
</dbReference>
<comment type="similarity">
    <text evidence="4 9">Belongs to the ketol-acid reductoisomerase family.</text>
</comment>
<protein>
    <recommendedName>
        <fullName evidence="8">Acetohydroxy-acid reductoisomerase</fullName>
    </recommendedName>
    <alternativeName>
        <fullName evidence="7">Alpha-keto-beta-hydroxylacyl reductoisomerase</fullName>
    </alternativeName>
</protein>
<dbReference type="Proteomes" id="UP001157006">
    <property type="component" value="Chromosome 2"/>
</dbReference>
<evidence type="ECO:0000313" key="12">
    <source>
        <dbReference type="Proteomes" id="UP001157006"/>
    </source>
</evidence>
<evidence type="ECO:0000256" key="3">
    <source>
        <dbReference type="ARBA" id="ARBA00004885"/>
    </source>
</evidence>
<accession>A0AAV0ZEH2</accession>
<keyword evidence="9" id="KW-0479">Metal-binding</keyword>
<dbReference type="GO" id="GO:0009099">
    <property type="term" value="P:L-valine biosynthetic process"/>
    <property type="evidence" value="ECO:0007669"/>
    <property type="project" value="UniProtKB-UniRule"/>
</dbReference>
<dbReference type="PROSITE" id="PS51851">
    <property type="entry name" value="KARI_C"/>
    <property type="match status" value="1"/>
</dbReference>
<dbReference type="PANTHER" id="PTHR21371:SF1">
    <property type="entry name" value="KETOL-ACID REDUCTOISOMERASE, MITOCHONDRIAL"/>
    <property type="match status" value="1"/>
</dbReference>
<dbReference type="Pfam" id="PF01450">
    <property type="entry name" value="KARI_C"/>
    <property type="match status" value="1"/>
</dbReference>
<dbReference type="SUPFAM" id="SSF48179">
    <property type="entry name" value="6-phosphogluconate dehydrogenase C-terminal domain-like"/>
    <property type="match status" value="1"/>
</dbReference>
<dbReference type="Gene3D" id="1.10.1040.10">
    <property type="entry name" value="N-(1-d-carboxylethyl)-l-norvaline Dehydrogenase, domain 2"/>
    <property type="match status" value="1"/>
</dbReference>
<keyword evidence="5 9" id="KW-0028">Amino-acid biosynthesis</keyword>
<evidence type="ECO:0000256" key="8">
    <source>
        <dbReference type="ARBA" id="ARBA00030593"/>
    </source>
</evidence>
<dbReference type="InterPro" id="IPR000506">
    <property type="entry name" value="KARI_C"/>
</dbReference>
<evidence type="ECO:0000256" key="7">
    <source>
        <dbReference type="ARBA" id="ARBA00030209"/>
    </source>
</evidence>
<dbReference type="EMBL" id="OX451737">
    <property type="protein sequence ID" value="CAI8596311.1"/>
    <property type="molecule type" value="Genomic_DNA"/>
</dbReference>
<dbReference type="GO" id="GO:0009097">
    <property type="term" value="P:isoleucine biosynthetic process"/>
    <property type="evidence" value="ECO:0007669"/>
    <property type="project" value="UniProtKB-UniRule"/>
</dbReference>
<dbReference type="PANTHER" id="PTHR21371">
    <property type="entry name" value="KETOL-ACID REDUCTOISOMERASE, MITOCHONDRIAL"/>
    <property type="match status" value="1"/>
</dbReference>
<organism evidence="11 12">
    <name type="scientific">Vicia faba</name>
    <name type="common">Broad bean</name>
    <name type="synonym">Faba vulgaris</name>
    <dbReference type="NCBI Taxonomy" id="3906"/>
    <lineage>
        <taxon>Eukaryota</taxon>
        <taxon>Viridiplantae</taxon>
        <taxon>Streptophyta</taxon>
        <taxon>Embryophyta</taxon>
        <taxon>Tracheophyta</taxon>
        <taxon>Spermatophyta</taxon>
        <taxon>Magnoliopsida</taxon>
        <taxon>eudicotyledons</taxon>
        <taxon>Gunneridae</taxon>
        <taxon>Pentapetalae</taxon>
        <taxon>rosids</taxon>
        <taxon>fabids</taxon>
        <taxon>Fabales</taxon>
        <taxon>Fabaceae</taxon>
        <taxon>Papilionoideae</taxon>
        <taxon>50 kb inversion clade</taxon>
        <taxon>NPAAA clade</taxon>
        <taxon>Hologalegina</taxon>
        <taxon>IRL clade</taxon>
        <taxon>Fabeae</taxon>
        <taxon>Vicia</taxon>
    </lineage>
</organism>
<keyword evidence="12" id="KW-1185">Reference proteome</keyword>
<evidence type="ECO:0000256" key="1">
    <source>
        <dbReference type="ARBA" id="ARBA00001946"/>
    </source>
</evidence>
<dbReference type="InterPro" id="IPR013328">
    <property type="entry name" value="6PGD_dom2"/>
</dbReference>
<comment type="caution">
    <text evidence="9">Lacks conserved residue(s) required for the propagation of feature annotation.</text>
</comment>